<dbReference type="EMBL" id="AXZF01000144">
    <property type="protein sequence ID" value="ERT66321.1"/>
    <property type="molecule type" value="Genomic_DNA"/>
</dbReference>
<dbReference type="CDD" id="cd09008">
    <property type="entry name" value="MTAN"/>
    <property type="match status" value="1"/>
</dbReference>
<protein>
    <submittedName>
        <fullName evidence="2">MTA/SAH nucleosidase</fullName>
    </submittedName>
</protein>
<dbReference type="RefSeq" id="WP_023052197.1">
    <property type="nucleotide sequence ID" value="NZ_CP173065.2"/>
</dbReference>
<proteinExistence type="predicted"/>
<dbReference type="Pfam" id="PF01048">
    <property type="entry name" value="PNP_UDP_1"/>
    <property type="match status" value="1"/>
</dbReference>
<accession>U7V489</accession>
<dbReference type="PANTHER" id="PTHR46832:SF1">
    <property type="entry name" value="5'-METHYLTHIOADENOSINE_S-ADENOSYLHOMOCYSTEINE NUCLEOSIDASE"/>
    <property type="match status" value="1"/>
</dbReference>
<name>U7V489_9FUSO</name>
<organism evidence="2 3">
    <name type="scientific">Cetobacterium somerae ATCC BAA-474</name>
    <dbReference type="NCBI Taxonomy" id="1319815"/>
    <lineage>
        <taxon>Bacteria</taxon>
        <taxon>Fusobacteriati</taxon>
        <taxon>Fusobacteriota</taxon>
        <taxon>Fusobacteriia</taxon>
        <taxon>Fusobacteriales</taxon>
        <taxon>Fusobacteriaceae</taxon>
        <taxon>Cetobacterium</taxon>
    </lineage>
</organism>
<comment type="caution">
    <text evidence="2">The sequence shown here is derived from an EMBL/GenBank/DDBJ whole genome shotgun (WGS) entry which is preliminary data.</text>
</comment>
<dbReference type="AlphaFoldDB" id="U7V489"/>
<dbReference type="eggNOG" id="COG0775">
    <property type="taxonomic scope" value="Bacteria"/>
</dbReference>
<evidence type="ECO:0000313" key="2">
    <source>
        <dbReference type="EMBL" id="ERT66321.1"/>
    </source>
</evidence>
<dbReference type="GeneID" id="96966937"/>
<dbReference type="HOGENOM" id="CLU_031248_1_0_0"/>
<evidence type="ECO:0000313" key="3">
    <source>
        <dbReference type="Proteomes" id="UP000017081"/>
    </source>
</evidence>
<dbReference type="PANTHER" id="PTHR46832">
    <property type="entry name" value="5'-METHYLTHIOADENOSINE/S-ADENOSYLHOMOCYSTEINE NUCLEOSIDASE"/>
    <property type="match status" value="1"/>
</dbReference>
<dbReference type="InterPro" id="IPR035994">
    <property type="entry name" value="Nucleoside_phosphorylase_sf"/>
</dbReference>
<keyword evidence="3" id="KW-1185">Reference proteome</keyword>
<dbReference type="GO" id="GO:0009116">
    <property type="term" value="P:nucleoside metabolic process"/>
    <property type="evidence" value="ECO:0007669"/>
    <property type="project" value="InterPro"/>
</dbReference>
<dbReference type="GO" id="GO:0019284">
    <property type="term" value="P:L-methionine salvage from S-adenosylmethionine"/>
    <property type="evidence" value="ECO:0007669"/>
    <property type="project" value="TreeGrafter"/>
</dbReference>
<evidence type="ECO:0000259" key="1">
    <source>
        <dbReference type="Pfam" id="PF01048"/>
    </source>
</evidence>
<dbReference type="Proteomes" id="UP000017081">
    <property type="component" value="Unassembled WGS sequence"/>
</dbReference>
<dbReference type="GO" id="GO:0008782">
    <property type="term" value="F:adenosylhomocysteine nucleosidase activity"/>
    <property type="evidence" value="ECO:0007669"/>
    <property type="project" value="TreeGrafter"/>
</dbReference>
<reference evidence="2 3" key="1">
    <citation type="submission" date="2013-08" db="EMBL/GenBank/DDBJ databases">
        <authorList>
            <person name="Weinstock G."/>
            <person name="Sodergren E."/>
            <person name="Wylie T."/>
            <person name="Fulton L."/>
            <person name="Fulton R."/>
            <person name="Fronick C."/>
            <person name="O'Laughlin M."/>
            <person name="Godfrey J."/>
            <person name="Miner T."/>
            <person name="Herter B."/>
            <person name="Appelbaum E."/>
            <person name="Cordes M."/>
            <person name="Lek S."/>
            <person name="Wollam A."/>
            <person name="Pepin K.H."/>
            <person name="Palsikar V.B."/>
            <person name="Mitreva M."/>
            <person name="Wilson R.K."/>
        </authorList>
    </citation>
    <scope>NUCLEOTIDE SEQUENCE [LARGE SCALE GENOMIC DNA]</scope>
    <source>
        <strain evidence="2 3">ATCC BAA-474</strain>
    </source>
</reference>
<gene>
    <name evidence="2" type="ORF">HMPREF0202_02669</name>
</gene>
<dbReference type="GO" id="GO:0008930">
    <property type="term" value="F:methylthioadenosine nucleosidase activity"/>
    <property type="evidence" value="ECO:0007669"/>
    <property type="project" value="TreeGrafter"/>
</dbReference>
<feature type="domain" description="Nucleoside phosphorylase" evidence="1">
    <location>
        <begin position="20"/>
        <end position="240"/>
    </location>
</feature>
<dbReference type="SUPFAM" id="SSF53167">
    <property type="entry name" value="Purine and uridine phosphorylases"/>
    <property type="match status" value="1"/>
</dbReference>
<dbReference type="GO" id="GO:0005829">
    <property type="term" value="C:cytosol"/>
    <property type="evidence" value="ECO:0007669"/>
    <property type="project" value="TreeGrafter"/>
</dbReference>
<dbReference type="Gene3D" id="3.40.50.1580">
    <property type="entry name" value="Nucleoside phosphorylase domain"/>
    <property type="match status" value="1"/>
</dbReference>
<dbReference type="InterPro" id="IPR000845">
    <property type="entry name" value="Nucleoside_phosphorylase_d"/>
</dbReference>
<sequence length="261" mass="29304">MKKFITTFLLLSSITFSKETILIQGAMDMEVDYLIKTLKNPTKQHIGSWTFWKGNLGKHEVIVSRTEVGLVNAAAATTIGIEKYKPTIIINQGTSGGHDFSLHTGDIVLGTDIINIGAIRTERKEEGVPENIRDGIFFDVVQRLRDSNNNLVTYKNFSSNSNLIEIAQKTSYSNGKISLGVIGSADQWNREIERIKYLNTTFKTQTEEMESVAVAQIAKAYDIPFLAIRVLSNTEIHNEEFNPKTALWCQEFTVNVINNIQ</sequence>
<dbReference type="STRING" id="1319815.HMPREF0202_02669"/>